<comment type="caution">
    <text evidence="1">The sequence shown here is derived from an EMBL/GenBank/DDBJ whole genome shotgun (WGS) entry which is preliminary data.</text>
</comment>
<evidence type="ECO:0000313" key="2">
    <source>
        <dbReference type="Proteomes" id="UP001064048"/>
    </source>
</evidence>
<dbReference type="Proteomes" id="UP001064048">
    <property type="component" value="Chromosome 3"/>
</dbReference>
<keyword evidence="2" id="KW-1185">Reference proteome</keyword>
<organism evidence="1 2">
    <name type="scientific">Choristoneura fumiferana</name>
    <name type="common">Spruce budworm moth</name>
    <name type="synonym">Archips fumiferana</name>
    <dbReference type="NCBI Taxonomy" id="7141"/>
    <lineage>
        <taxon>Eukaryota</taxon>
        <taxon>Metazoa</taxon>
        <taxon>Ecdysozoa</taxon>
        <taxon>Arthropoda</taxon>
        <taxon>Hexapoda</taxon>
        <taxon>Insecta</taxon>
        <taxon>Pterygota</taxon>
        <taxon>Neoptera</taxon>
        <taxon>Endopterygota</taxon>
        <taxon>Lepidoptera</taxon>
        <taxon>Glossata</taxon>
        <taxon>Ditrysia</taxon>
        <taxon>Tortricoidea</taxon>
        <taxon>Tortricidae</taxon>
        <taxon>Tortricinae</taxon>
        <taxon>Choristoneura</taxon>
    </lineage>
</organism>
<gene>
    <name evidence="1" type="ORF">MSG28_002389</name>
</gene>
<sequence length="89" mass="9910">MVFTHEAVPTLSAASRAGARAARAPARDSDHVTGADRYRRNSNFSNVSTEDAHNDREYDLLTVSFSWKVIRERGGLQPAPVPREQFVQP</sequence>
<accession>A0ACC0JVG0</accession>
<evidence type="ECO:0000313" key="1">
    <source>
        <dbReference type="EMBL" id="KAI8428129.1"/>
    </source>
</evidence>
<reference evidence="1 2" key="1">
    <citation type="journal article" date="2022" name="Genome Biol. Evol.">
        <title>The Spruce Budworm Genome: Reconstructing the Evolutionary History of Antifreeze Proteins.</title>
        <authorList>
            <person name="Beliveau C."/>
            <person name="Gagne P."/>
            <person name="Picq S."/>
            <person name="Vernygora O."/>
            <person name="Keeling C.I."/>
            <person name="Pinkney K."/>
            <person name="Doucet D."/>
            <person name="Wen F."/>
            <person name="Johnston J.S."/>
            <person name="Maaroufi H."/>
            <person name="Boyle B."/>
            <person name="Laroche J."/>
            <person name="Dewar K."/>
            <person name="Juretic N."/>
            <person name="Blackburn G."/>
            <person name="Nisole A."/>
            <person name="Brunet B."/>
            <person name="Brandao M."/>
            <person name="Lumley L."/>
            <person name="Duan J."/>
            <person name="Quan G."/>
            <person name="Lucarotti C.J."/>
            <person name="Roe A.D."/>
            <person name="Sperling F.A.H."/>
            <person name="Levesque R.C."/>
            <person name="Cusson M."/>
        </authorList>
    </citation>
    <scope>NUCLEOTIDE SEQUENCE [LARGE SCALE GENOMIC DNA]</scope>
    <source>
        <strain evidence="1">Glfc:IPQL:Cfum</strain>
    </source>
</reference>
<dbReference type="EMBL" id="CM046103">
    <property type="protein sequence ID" value="KAI8428129.1"/>
    <property type="molecule type" value="Genomic_DNA"/>
</dbReference>
<proteinExistence type="predicted"/>
<protein>
    <submittedName>
        <fullName evidence="1">Uncharacterized protein</fullName>
    </submittedName>
</protein>
<name>A0ACC0JVG0_CHOFU</name>